<keyword evidence="2" id="KW-0285">Flavoprotein</keyword>
<dbReference type="InterPro" id="IPR002938">
    <property type="entry name" value="FAD-bd"/>
</dbReference>
<keyword evidence="3" id="KW-0274">FAD</keyword>
<keyword evidence="7" id="KW-0812">Transmembrane</keyword>
<comment type="caution">
    <text evidence="9">The sequence shown here is derived from an EMBL/GenBank/DDBJ whole genome shotgun (WGS) entry which is preliminary data.</text>
</comment>
<dbReference type="GO" id="GO:0004497">
    <property type="term" value="F:monooxygenase activity"/>
    <property type="evidence" value="ECO:0007669"/>
    <property type="project" value="UniProtKB-KW"/>
</dbReference>
<evidence type="ECO:0000313" key="9">
    <source>
        <dbReference type="EMBL" id="KAF8474487.1"/>
    </source>
</evidence>
<dbReference type="Proteomes" id="UP000759537">
    <property type="component" value="Unassembled WGS sequence"/>
</dbReference>
<dbReference type="Pfam" id="PF01494">
    <property type="entry name" value="FAD_binding_3"/>
    <property type="match status" value="1"/>
</dbReference>
<evidence type="ECO:0000256" key="1">
    <source>
        <dbReference type="ARBA" id="ARBA00007992"/>
    </source>
</evidence>
<evidence type="ECO:0000313" key="10">
    <source>
        <dbReference type="Proteomes" id="UP000759537"/>
    </source>
</evidence>
<feature type="transmembrane region" description="Helical" evidence="7">
    <location>
        <begin position="42"/>
        <end position="63"/>
    </location>
</feature>
<dbReference type="InterPro" id="IPR050493">
    <property type="entry name" value="FAD-dep_Monooxygenase_BioMet"/>
</dbReference>
<reference evidence="9" key="2">
    <citation type="journal article" date="2020" name="Nat. Commun.">
        <title>Large-scale genome sequencing of mycorrhizal fungi provides insights into the early evolution of symbiotic traits.</title>
        <authorList>
            <person name="Miyauchi S."/>
            <person name="Kiss E."/>
            <person name="Kuo A."/>
            <person name="Drula E."/>
            <person name="Kohler A."/>
            <person name="Sanchez-Garcia M."/>
            <person name="Morin E."/>
            <person name="Andreopoulos B."/>
            <person name="Barry K.W."/>
            <person name="Bonito G."/>
            <person name="Buee M."/>
            <person name="Carver A."/>
            <person name="Chen C."/>
            <person name="Cichocki N."/>
            <person name="Clum A."/>
            <person name="Culley D."/>
            <person name="Crous P.W."/>
            <person name="Fauchery L."/>
            <person name="Girlanda M."/>
            <person name="Hayes R.D."/>
            <person name="Keri Z."/>
            <person name="LaButti K."/>
            <person name="Lipzen A."/>
            <person name="Lombard V."/>
            <person name="Magnuson J."/>
            <person name="Maillard F."/>
            <person name="Murat C."/>
            <person name="Nolan M."/>
            <person name="Ohm R.A."/>
            <person name="Pangilinan J."/>
            <person name="Pereira M.F."/>
            <person name="Perotto S."/>
            <person name="Peter M."/>
            <person name="Pfister S."/>
            <person name="Riley R."/>
            <person name="Sitrit Y."/>
            <person name="Stielow J.B."/>
            <person name="Szollosi G."/>
            <person name="Zifcakova L."/>
            <person name="Stursova M."/>
            <person name="Spatafora J.W."/>
            <person name="Tedersoo L."/>
            <person name="Vaario L.M."/>
            <person name="Yamada A."/>
            <person name="Yan M."/>
            <person name="Wang P."/>
            <person name="Xu J."/>
            <person name="Bruns T."/>
            <person name="Baldrian P."/>
            <person name="Vilgalys R."/>
            <person name="Dunand C."/>
            <person name="Henrissat B."/>
            <person name="Grigoriev I.V."/>
            <person name="Hibbett D."/>
            <person name="Nagy L.G."/>
            <person name="Martin F.M."/>
        </authorList>
    </citation>
    <scope>NUCLEOTIDE SEQUENCE</scope>
    <source>
        <strain evidence="9">Prilba</strain>
    </source>
</reference>
<evidence type="ECO:0000256" key="6">
    <source>
        <dbReference type="SAM" id="MobiDB-lite"/>
    </source>
</evidence>
<dbReference type="PANTHER" id="PTHR13789">
    <property type="entry name" value="MONOOXYGENASE"/>
    <property type="match status" value="1"/>
</dbReference>
<name>A0A9P5MQM5_9AGAM</name>
<evidence type="ECO:0000256" key="3">
    <source>
        <dbReference type="ARBA" id="ARBA00022827"/>
    </source>
</evidence>
<dbReference type="PANTHER" id="PTHR13789:SF309">
    <property type="entry name" value="PUTATIVE (AFU_ORTHOLOGUE AFUA_6G14510)-RELATED"/>
    <property type="match status" value="1"/>
</dbReference>
<feature type="domain" description="FAD-binding" evidence="8">
    <location>
        <begin position="45"/>
        <end position="227"/>
    </location>
</feature>
<comment type="similarity">
    <text evidence="1">Belongs to the paxM FAD-dependent monooxygenase family.</text>
</comment>
<proteinExistence type="inferred from homology"/>
<reference evidence="9" key="1">
    <citation type="submission" date="2019-10" db="EMBL/GenBank/DDBJ databases">
        <authorList>
            <consortium name="DOE Joint Genome Institute"/>
            <person name="Kuo A."/>
            <person name="Miyauchi S."/>
            <person name="Kiss E."/>
            <person name="Drula E."/>
            <person name="Kohler A."/>
            <person name="Sanchez-Garcia M."/>
            <person name="Andreopoulos B."/>
            <person name="Barry K.W."/>
            <person name="Bonito G."/>
            <person name="Buee M."/>
            <person name="Carver A."/>
            <person name="Chen C."/>
            <person name="Cichocki N."/>
            <person name="Clum A."/>
            <person name="Culley D."/>
            <person name="Crous P.W."/>
            <person name="Fauchery L."/>
            <person name="Girlanda M."/>
            <person name="Hayes R."/>
            <person name="Keri Z."/>
            <person name="LaButti K."/>
            <person name="Lipzen A."/>
            <person name="Lombard V."/>
            <person name="Magnuson J."/>
            <person name="Maillard F."/>
            <person name="Morin E."/>
            <person name="Murat C."/>
            <person name="Nolan M."/>
            <person name="Ohm R."/>
            <person name="Pangilinan J."/>
            <person name="Pereira M."/>
            <person name="Perotto S."/>
            <person name="Peter M."/>
            <person name="Riley R."/>
            <person name="Sitrit Y."/>
            <person name="Stielow B."/>
            <person name="Szollosi G."/>
            <person name="Zifcakova L."/>
            <person name="Stursova M."/>
            <person name="Spatafora J.W."/>
            <person name="Tedersoo L."/>
            <person name="Vaario L.-M."/>
            <person name="Yamada A."/>
            <person name="Yan M."/>
            <person name="Wang P."/>
            <person name="Xu J."/>
            <person name="Bruns T."/>
            <person name="Baldrian P."/>
            <person name="Vilgalys R."/>
            <person name="Henrissat B."/>
            <person name="Grigoriev I.V."/>
            <person name="Hibbett D."/>
            <person name="Nagy L.G."/>
            <person name="Martin F.M."/>
        </authorList>
    </citation>
    <scope>NUCLEOTIDE SEQUENCE</scope>
    <source>
        <strain evidence="9">Prilba</strain>
    </source>
</reference>
<evidence type="ECO:0000256" key="7">
    <source>
        <dbReference type="SAM" id="Phobius"/>
    </source>
</evidence>
<keyword evidence="10" id="KW-1185">Reference proteome</keyword>
<dbReference type="SUPFAM" id="SSF51905">
    <property type="entry name" value="FAD/NAD(P)-binding domain"/>
    <property type="match status" value="1"/>
</dbReference>
<protein>
    <submittedName>
        <fullName evidence="9">FAD/NAD-P-binding domain-containing protein</fullName>
    </submittedName>
</protein>
<dbReference type="PRINTS" id="PR00420">
    <property type="entry name" value="RNGMNOXGNASE"/>
</dbReference>
<feature type="region of interest" description="Disordered" evidence="6">
    <location>
        <begin position="1"/>
        <end position="36"/>
    </location>
</feature>
<dbReference type="GO" id="GO:0071949">
    <property type="term" value="F:FAD binding"/>
    <property type="evidence" value="ECO:0007669"/>
    <property type="project" value="InterPro"/>
</dbReference>
<dbReference type="Gene3D" id="3.50.50.60">
    <property type="entry name" value="FAD/NAD(P)-binding domain"/>
    <property type="match status" value="1"/>
</dbReference>
<dbReference type="InterPro" id="IPR036188">
    <property type="entry name" value="FAD/NAD-bd_sf"/>
</dbReference>
<evidence type="ECO:0000256" key="2">
    <source>
        <dbReference type="ARBA" id="ARBA00022630"/>
    </source>
</evidence>
<keyword evidence="5" id="KW-0503">Monooxygenase</keyword>
<evidence type="ECO:0000259" key="8">
    <source>
        <dbReference type="Pfam" id="PF01494"/>
    </source>
</evidence>
<evidence type="ECO:0000256" key="4">
    <source>
        <dbReference type="ARBA" id="ARBA00023002"/>
    </source>
</evidence>
<dbReference type="AlphaFoldDB" id="A0A9P5MQM5"/>
<keyword evidence="7" id="KW-1133">Transmembrane helix</keyword>
<organism evidence="9 10">
    <name type="scientific">Russula ochroleuca</name>
    <dbReference type="NCBI Taxonomy" id="152965"/>
    <lineage>
        <taxon>Eukaryota</taxon>
        <taxon>Fungi</taxon>
        <taxon>Dikarya</taxon>
        <taxon>Basidiomycota</taxon>
        <taxon>Agaricomycotina</taxon>
        <taxon>Agaricomycetes</taxon>
        <taxon>Russulales</taxon>
        <taxon>Russulaceae</taxon>
        <taxon>Russula</taxon>
    </lineage>
</organism>
<dbReference type="OrthoDB" id="1878542at2759"/>
<dbReference type="EMBL" id="WHVB01000017">
    <property type="protein sequence ID" value="KAF8474487.1"/>
    <property type="molecule type" value="Genomic_DNA"/>
</dbReference>
<keyword evidence="4" id="KW-0560">Oxidoreductase</keyword>
<gene>
    <name evidence="9" type="ORF">DFH94DRAFT_133146</name>
</gene>
<sequence>MDVDGGSFRRQHQSFPSASFRRPSHTTDVTPTTDDTSRQASLHLDFIIIGAGIAGLSAAYALAKSGHRVQVFEQARGLKYQTGGVRLPPNATRILTHWGVEKELAQKGSISTSSSLLDMKTGRQIGRSAWQAALFEEMGSSFFMMHYADLLDVLFRLASSAGARVNFGVTVESVEPARETGTINTPIAGPASRTLRPTVRLKTGERFHADVIIGADGRRSMIRRVVTDKDDEPEANGLSVYTGSVPAAKIRNYAPLKQLVDVVWPFWLGHRRIVLAYPVRRHQEFIVNVLWEDRSGFTAAARPAVIDSWDPTTSLTSLRYKEGQMDPRARCLLDMVGPVSRQSWNKIPPPETWVDESESIILIGDAAHPQGPVTGCGSYLALEDAAILGGLFSRLRSADQVPTLLYAYMDLRKGRADGLVAMEQHNVEVGMSSPSRIRDGLVRWSALPADVPESGPTETELAEISEVWGYFAIDAADEWWVEWGLLRERSQLRM</sequence>
<evidence type="ECO:0000256" key="5">
    <source>
        <dbReference type="ARBA" id="ARBA00023033"/>
    </source>
</evidence>
<accession>A0A9P5MQM5</accession>
<keyword evidence="7" id="KW-0472">Membrane</keyword>